<dbReference type="GO" id="GO:0005634">
    <property type="term" value="C:nucleus"/>
    <property type="evidence" value="ECO:0007669"/>
    <property type="project" value="TreeGrafter"/>
</dbReference>
<dbReference type="SMART" id="SM00456">
    <property type="entry name" value="WW"/>
    <property type="match status" value="1"/>
</dbReference>
<name>A0A976SKI2_THEOR</name>
<accession>A0A976SKI2</accession>
<protein>
    <recommendedName>
        <fullName evidence="3">WW domain-containing protein</fullName>
    </recommendedName>
</protein>
<feature type="domain" description="WW" evidence="3">
    <location>
        <begin position="13"/>
        <end position="46"/>
    </location>
</feature>
<dbReference type="SUPFAM" id="SSF81698">
    <property type="entry name" value="FF domain"/>
    <property type="match status" value="1"/>
</dbReference>
<dbReference type="Gene3D" id="2.20.70.10">
    <property type="match status" value="1"/>
</dbReference>
<dbReference type="Gene3D" id="1.10.10.440">
    <property type="entry name" value="FF domain"/>
    <property type="match status" value="1"/>
</dbReference>
<gene>
    <name evidence="4" type="ORF">MACJ_003512</name>
</gene>
<dbReference type="InterPro" id="IPR045148">
    <property type="entry name" value="TCRG1-like"/>
</dbReference>
<proteinExistence type="predicted"/>
<dbReference type="InterPro" id="IPR001202">
    <property type="entry name" value="WW_dom"/>
</dbReference>
<dbReference type="EMBL" id="CP056065">
    <property type="protein sequence ID" value="UVC54177.1"/>
    <property type="molecule type" value="Genomic_DNA"/>
</dbReference>
<evidence type="ECO:0000256" key="2">
    <source>
        <dbReference type="SAM" id="MobiDB-lite"/>
    </source>
</evidence>
<dbReference type="InterPro" id="IPR036517">
    <property type="entry name" value="FF_domain_sf"/>
</dbReference>
<dbReference type="Pfam" id="PF01846">
    <property type="entry name" value="FF"/>
    <property type="match status" value="1"/>
</dbReference>
<dbReference type="SUPFAM" id="SSF51045">
    <property type="entry name" value="WW domain"/>
    <property type="match status" value="1"/>
</dbReference>
<sequence>MERDVGVPVSWKKMEESSWYEVETSRNFKYYYNRETKETKWDKPSLKKPQKEEVYEVKIPQEDLDEYKQLIKSLNLPNSVGYEKAIPKLLFDPRYKKIPQSHRKRLFNQLRKELLEESTSTPHTLELLENFEQKEKQPEKRNLEESIKLRETHKRRAESHQESHRDTHLRKMAEDNFLSLLYEKVKMPFRDGEVEPMDDEILSSDQRYSNEYLENKGYLYKKFTKDFLADRVKLFESKLPEIDPFTHDLEEVVELLGTKLFGHLPVKDLERSLDKYKHEKKEEFVDSFKKMLKQSLYYKAGGREDNLKRAKLKFVNDKTFVLFGTYLCLGIPGSNHSPNYVMSLSWNA</sequence>
<dbReference type="InterPro" id="IPR002713">
    <property type="entry name" value="FF_domain"/>
</dbReference>
<dbReference type="PANTHER" id="PTHR15377:SF3">
    <property type="entry name" value="WW DOMAIN-CONTAINING PROTEIN"/>
    <property type="match status" value="1"/>
</dbReference>
<feature type="region of interest" description="Disordered" evidence="2">
    <location>
        <begin position="133"/>
        <end position="167"/>
    </location>
</feature>
<reference evidence="4" key="1">
    <citation type="submission" date="2022-07" db="EMBL/GenBank/DDBJ databases">
        <title>Evaluation of T. orientalis genome assembly methods using nanopore sequencing and analysis of variation between genomes.</title>
        <authorList>
            <person name="Yam J."/>
            <person name="Micallef M.L."/>
            <person name="Liu M."/>
            <person name="Djordjevic S.P."/>
            <person name="Bogema D.R."/>
            <person name="Jenkins C."/>
        </authorList>
    </citation>
    <scope>NUCLEOTIDE SEQUENCE</scope>
    <source>
        <strain evidence="4">Fish Creek</strain>
    </source>
</reference>
<dbReference type="InterPro" id="IPR036020">
    <property type="entry name" value="WW_dom_sf"/>
</dbReference>
<evidence type="ECO:0000313" key="5">
    <source>
        <dbReference type="Proteomes" id="UP000244803"/>
    </source>
</evidence>
<dbReference type="AlphaFoldDB" id="A0A976SKI2"/>
<dbReference type="Proteomes" id="UP000244803">
    <property type="component" value="Chromosome 1"/>
</dbReference>
<evidence type="ECO:0000313" key="4">
    <source>
        <dbReference type="EMBL" id="UVC54177.1"/>
    </source>
</evidence>
<dbReference type="GO" id="GO:0003712">
    <property type="term" value="F:transcription coregulator activity"/>
    <property type="evidence" value="ECO:0007669"/>
    <property type="project" value="TreeGrafter"/>
</dbReference>
<dbReference type="GO" id="GO:0070063">
    <property type="term" value="F:RNA polymerase binding"/>
    <property type="evidence" value="ECO:0007669"/>
    <property type="project" value="InterPro"/>
</dbReference>
<dbReference type="PANTHER" id="PTHR15377">
    <property type="entry name" value="TRANSCRIPTION ELONGATION REGULATOR 1"/>
    <property type="match status" value="1"/>
</dbReference>
<organism evidence="4 5">
    <name type="scientific">Theileria orientalis</name>
    <dbReference type="NCBI Taxonomy" id="68886"/>
    <lineage>
        <taxon>Eukaryota</taxon>
        <taxon>Sar</taxon>
        <taxon>Alveolata</taxon>
        <taxon>Apicomplexa</taxon>
        <taxon>Aconoidasida</taxon>
        <taxon>Piroplasmida</taxon>
        <taxon>Theileriidae</taxon>
        <taxon>Theileria</taxon>
    </lineage>
</organism>
<feature type="compositionally biased region" description="Basic and acidic residues" evidence="2">
    <location>
        <begin position="133"/>
        <end position="150"/>
    </location>
</feature>
<dbReference type="CDD" id="cd00201">
    <property type="entry name" value="WW"/>
    <property type="match status" value="1"/>
</dbReference>
<dbReference type="PROSITE" id="PS50020">
    <property type="entry name" value="WW_DOMAIN_2"/>
    <property type="match status" value="1"/>
</dbReference>
<evidence type="ECO:0000256" key="1">
    <source>
        <dbReference type="ARBA" id="ARBA00022737"/>
    </source>
</evidence>
<feature type="compositionally biased region" description="Basic and acidic residues" evidence="2">
    <location>
        <begin position="158"/>
        <end position="167"/>
    </location>
</feature>
<evidence type="ECO:0000259" key="3">
    <source>
        <dbReference type="PROSITE" id="PS50020"/>
    </source>
</evidence>
<keyword evidence="1" id="KW-0677">Repeat</keyword>